<dbReference type="InterPro" id="IPR002104">
    <property type="entry name" value="Integrase_catalytic"/>
</dbReference>
<evidence type="ECO:0000256" key="5">
    <source>
        <dbReference type="PROSITE-ProRule" id="PRU01248"/>
    </source>
</evidence>
<dbReference type="Proteomes" id="UP000514752">
    <property type="component" value="Chromosome"/>
</dbReference>
<dbReference type="RefSeq" id="WP_182122817.1">
    <property type="nucleotide sequence ID" value="NZ_CP059567.1"/>
</dbReference>
<organism evidence="8 9">
    <name type="scientific">Neisseria shayeganii</name>
    <dbReference type="NCBI Taxonomy" id="607712"/>
    <lineage>
        <taxon>Bacteria</taxon>
        <taxon>Pseudomonadati</taxon>
        <taxon>Pseudomonadota</taxon>
        <taxon>Betaproteobacteria</taxon>
        <taxon>Neisseriales</taxon>
        <taxon>Neisseriaceae</taxon>
        <taxon>Neisseria</taxon>
    </lineage>
</organism>
<dbReference type="GO" id="GO:0003677">
    <property type="term" value="F:DNA binding"/>
    <property type="evidence" value="ECO:0007669"/>
    <property type="project" value="UniProtKB-UniRule"/>
</dbReference>
<accession>A0A7D7NH34</accession>
<gene>
    <name evidence="8" type="ORF">H3L94_04405</name>
</gene>
<dbReference type="SUPFAM" id="SSF56349">
    <property type="entry name" value="DNA breaking-rejoining enzymes"/>
    <property type="match status" value="1"/>
</dbReference>
<name>A0A7D7NH34_9NEIS</name>
<proteinExistence type="inferred from homology"/>
<evidence type="ECO:0000256" key="3">
    <source>
        <dbReference type="ARBA" id="ARBA00023125"/>
    </source>
</evidence>
<dbReference type="GO" id="GO:0006310">
    <property type="term" value="P:DNA recombination"/>
    <property type="evidence" value="ECO:0007669"/>
    <property type="project" value="UniProtKB-KW"/>
</dbReference>
<keyword evidence="3 5" id="KW-0238">DNA-binding</keyword>
<dbReference type="Gene3D" id="1.10.443.10">
    <property type="entry name" value="Intergrase catalytic core"/>
    <property type="match status" value="1"/>
</dbReference>
<keyword evidence="2" id="KW-0229">DNA integration</keyword>
<evidence type="ECO:0000256" key="2">
    <source>
        <dbReference type="ARBA" id="ARBA00022908"/>
    </source>
</evidence>
<dbReference type="PROSITE" id="PS51900">
    <property type="entry name" value="CB"/>
    <property type="match status" value="1"/>
</dbReference>
<dbReference type="CDD" id="cd00801">
    <property type="entry name" value="INT_P4_C"/>
    <property type="match status" value="1"/>
</dbReference>
<evidence type="ECO:0000259" key="7">
    <source>
        <dbReference type="PROSITE" id="PS51900"/>
    </source>
</evidence>
<evidence type="ECO:0000313" key="8">
    <source>
        <dbReference type="EMBL" id="QMT41274.1"/>
    </source>
</evidence>
<feature type="domain" description="Core-binding (CB)" evidence="7">
    <location>
        <begin position="14"/>
        <end position="94"/>
    </location>
</feature>
<evidence type="ECO:0000313" key="9">
    <source>
        <dbReference type="Proteomes" id="UP000514752"/>
    </source>
</evidence>
<dbReference type="Pfam" id="PF00589">
    <property type="entry name" value="Phage_integrase"/>
    <property type="match status" value="1"/>
</dbReference>
<keyword evidence="4" id="KW-0233">DNA recombination</keyword>
<dbReference type="AlphaFoldDB" id="A0A7D7NH34"/>
<sequence>MGLMQILSALSPVPTYQEVDMEWRSKKLRHCAVSTQTNHRRQAEIYIYPIIGQMPINRIKRRHILRIIDDCAERYPSTARTILARMKRVFAYAVCRDWVDGNVCDNLQEALPAIEYNGYAFLPPDQMPHLFYALGEQAHRTNEAVQVAFWLLVYTGLRRGEVCDAKWEEMDFDAALWRIPAARMKTRSRREAKKRICHLVPLAPRVLDLLRYWHAKNGSPKRGKVFNLHPSTVWYWVRYTPYHRAMTLHGFRKVFSTAANESGLWSADAIELQLAHIDGSVRGVYNHAKLIDERTRLMHWYADQVDAWLLQAAKIGQSQPARLPCYQQ</sequence>
<protein>
    <submittedName>
        <fullName evidence="8">Site-specific integrase</fullName>
    </submittedName>
</protein>
<feature type="domain" description="Tyr recombinase" evidence="6">
    <location>
        <begin position="117"/>
        <end position="298"/>
    </location>
</feature>
<dbReference type="InterPro" id="IPR044068">
    <property type="entry name" value="CB"/>
</dbReference>
<dbReference type="KEGG" id="nsg:H3L94_04405"/>
<dbReference type="GO" id="GO:0015074">
    <property type="term" value="P:DNA integration"/>
    <property type="evidence" value="ECO:0007669"/>
    <property type="project" value="UniProtKB-KW"/>
</dbReference>
<reference evidence="8 9" key="1">
    <citation type="submission" date="2020-07" db="EMBL/GenBank/DDBJ databases">
        <title>Genomic diversity of species in the Neisseriaceae family.</title>
        <authorList>
            <person name="Vincent A.T."/>
            <person name="Bernet E."/>
            <person name="Veyrier F.J."/>
        </authorList>
    </citation>
    <scope>NUCLEOTIDE SEQUENCE [LARGE SCALE GENOMIC DNA]</scope>
    <source>
        <strain evidence="8 9">DSM 22244</strain>
    </source>
</reference>
<dbReference type="PANTHER" id="PTHR30629:SF2">
    <property type="entry name" value="PROPHAGE INTEGRASE INTS-RELATED"/>
    <property type="match status" value="1"/>
</dbReference>
<dbReference type="PROSITE" id="PS51898">
    <property type="entry name" value="TYR_RECOMBINASE"/>
    <property type="match status" value="1"/>
</dbReference>
<comment type="similarity">
    <text evidence="1">Belongs to the 'phage' integrase family.</text>
</comment>
<dbReference type="InterPro" id="IPR053876">
    <property type="entry name" value="Phage_int_M"/>
</dbReference>
<dbReference type="InterPro" id="IPR013762">
    <property type="entry name" value="Integrase-like_cat_sf"/>
</dbReference>
<evidence type="ECO:0000259" key="6">
    <source>
        <dbReference type="PROSITE" id="PS51898"/>
    </source>
</evidence>
<dbReference type="InterPro" id="IPR050808">
    <property type="entry name" value="Phage_Integrase"/>
</dbReference>
<dbReference type="InterPro" id="IPR011010">
    <property type="entry name" value="DNA_brk_join_enz"/>
</dbReference>
<evidence type="ECO:0000256" key="4">
    <source>
        <dbReference type="ARBA" id="ARBA00023172"/>
    </source>
</evidence>
<dbReference type="InterPro" id="IPR010998">
    <property type="entry name" value="Integrase_recombinase_N"/>
</dbReference>
<evidence type="ECO:0000256" key="1">
    <source>
        <dbReference type="ARBA" id="ARBA00008857"/>
    </source>
</evidence>
<dbReference type="EMBL" id="CP059567">
    <property type="protein sequence ID" value="QMT41274.1"/>
    <property type="molecule type" value="Genomic_DNA"/>
</dbReference>
<dbReference type="Gene3D" id="1.10.150.130">
    <property type="match status" value="1"/>
</dbReference>
<dbReference type="Pfam" id="PF22022">
    <property type="entry name" value="Phage_int_M"/>
    <property type="match status" value="1"/>
</dbReference>
<dbReference type="PANTHER" id="PTHR30629">
    <property type="entry name" value="PROPHAGE INTEGRASE"/>
    <property type="match status" value="1"/>
</dbReference>